<organism evidence="1 2">
    <name type="scientific">Nocardia rhamnosiphila</name>
    <dbReference type="NCBI Taxonomy" id="426716"/>
    <lineage>
        <taxon>Bacteria</taxon>
        <taxon>Bacillati</taxon>
        <taxon>Actinomycetota</taxon>
        <taxon>Actinomycetes</taxon>
        <taxon>Mycobacteriales</taxon>
        <taxon>Nocardiaceae</taxon>
        <taxon>Nocardia</taxon>
    </lineage>
</organism>
<dbReference type="Proteomes" id="UP001550628">
    <property type="component" value="Unassembled WGS sequence"/>
</dbReference>
<protein>
    <submittedName>
        <fullName evidence="1">Uncharacterized protein</fullName>
    </submittedName>
</protein>
<proteinExistence type="predicted"/>
<gene>
    <name evidence="1" type="ORF">ABZ510_18115</name>
</gene>
<keyword evidence="2" id="KW-1185">Reference proteome</keyword>
<evidence type="ECO:0000313" key="1">
    <source>
        <dbReference type="EMBL" id="MEU1953764.1"/>
    </source>
</evidence>
<evidence type="ECO:0000313" key="2">
    <source>
        <dbReference type="Proteomes" id="UP001550628"/>
    </source>
</evidence>
<dbReference type="RefSeq" id="WP_063045329.1">
    <property type="nucleotide sequence ID" value="NZ_JBEYBD010000024.1"/>
</dbReference>
<accession>A0ABV2WSA2</accession>
<reference evidence="1 2" key="1">
    <citation type="submission" date="2024-06" db="EMBL/GenBank/DDBJ databases">
        <title>The Natural Products Discovery Center: Release of the First 8490 Sequenced Strains for Exploring Actinobacteria Biosynthetic Diversity.</title>
        <authorList>
            <person name="Kalkreuter E."/>
            <person name="Kautsar S.A."/>
            <person name="Yang D."/>
            <person name="Bader C.D."/>
            <person name="Teijaro C.N."/>
            <person name="Fluegel L."/>
            <person name="Davis C.M."/>
            <person name="Simpson J.R."/>
            <person name="Lauterbach L."/>
            <person name="Steele A.D."/>
            <person name="Gui C."/>
            <person name="Meng S."/>
            <person name="Li G."/>
            <person name="Viehrig K."/>
            <person name="Ye F."/>
            <person name="Su P."/>
            <person name="Kiefer A.F."/>
            <person name="Nichols A."/>
            <person name="Cepeda A.J."/>
            <person name="Yan W."/>
            <person name="Fan B."/>
            <person name="Jiang Y."/>
            <person name="Adhikari A."/>
            <person name="Zheng C.-J."/>
            <person name="Schuster L."/>
            <person name="Cowan T.M."/>
            <person name="Smanski M.J."/>
            <person name="Chevrette M.G."/>
            <person name="De Carvalho L.P.S."/>
            <person name="Shen B."/>
        </authorList>
    </citation>
    <scope>NUCLEOTIDE SEQUENCE [LARGE SCALE GENOMIC DNA]</scope>
    <source>
        <strain evidence="1 2">NPDC019708</strain>
    </source>
</reference>
<comment type="caution">
    <text evidence="1">The sequence shown here is derived from an EMBL/GenBank/DDBJ whole genome shotgun (WGS) entry which is preliminary data.</text>
</comment>
<sequence>MQSETPKAIGLIRRNAHGNGVDIHQIAQRYGYRLVHTVYLDCGPLATALILTGALLEHSATAVIVPSFEHADPVRNMITERAALATPMQVYPRGYRWPVVDMDRRW</sequence>
<dbReference type="GeneID" id="96244920"/>
<dbReference type="EMBL" id="JBEYBF010000011">
    <property type="protein sequence ID" value="MEU1953764.1"/>
    <property type="molecule type" value="Genomic_DNA"/>
</dbReference>
<name>A0ABV2WSA2_9NOCA</name>